<feature type="signal peptide" evidence="1">
    <location>
        <begin position="1"/>
        <end position="17"/>
    </location>
</feature>
<keyword evidence="1" id="KW-0732">Signal</keyword>
<dbReference type="RefSeq" id="WP_201923471.1">
    <property type="nucleotide sequence ID" value="NZ_JAERQG010000004.1"/>
</dbReference>
<dbReference type="AlphaFoldDB" id="A0A937AI87"/>
<dbReference type="GO" id="GO:0004180">
    <property type="term" value="F:carboxypeptidase activity"/>
    <property type="evidence" value="ECO:0007669"/>
    <property type="project" value="UniProtKB-KW"/>
</dbReference>
<gene>
    <name evidence="2" type="ORF">JKP34_15505</name>
</gene>
<keyword evidence="2" id="KW-0121">Carboxypeptidase</keyword>
<accession>A0A937AI87</accession>
<feature type="chain" id="PRO_5037600968" evidence="1">
    <location>
        <begin position="18"/>
        <end position="720"/>
    </location>
</feature>
<organism evidence="2 3">
    <name type="scientific">Marivirga atlantica</name>
    <dbReference type="NCBI Taxonomy" id="1548457"/>
    <lineage>
        <taxon>Bacteria</taxon>
        <taxon>Pseudomonadati</taxon>
        <taxon>Bacteroidota</taxon>
        <taxon>Cytophagia</taxon>
        <taxon>Cytophagales</taxon>
        <taxon>Marivirgaceae</taxon>
        <taxon>Marivirga</taxon>
    </lineage>
</organism>
<dbReference type="EMBL" id="JAERQG010000004">
    <property type="protein sequence ID" value="MBL0766673.1"/>
    <property type="molecule type" value="Genomic_DNA"/>
</dbReference>
<proteinExistence type="predicted"/>
<keyword evidence="2" id="KW-0645">Protease</keyword>
<protein>
    <submittedName>
        <fullName evidence="2">Carboxypeptidase regulatory-like domain-containing protein</fullName>
    </submittedName>
</protein>
<evidence type="ECO:0000256" key="1">
    <source>
        <dbReference type="SAM" id="SignalP"/>
    </source>
</evidence>
<keyword evidence="3" id="KW-1185">Reference proteome</keyword>
<reference evidence="2" key="1">
    <citation type="submission" date="2021-01" db="EMBL/GenBank/DDBJ databases">
        <title>Marivirga sp. nov., isolated from intertidal surface sediments.</title>
        <authorList>
            <person name="Zhang M."/>
        </authorList>
    </citation>
    <scope>NUCLEOTIDE SEQUENCE</scope>
    <source>
        <strain evidence="2">SM1354</strain>
    </source>
</reference>
<dbReference type="PROSITE" id="PS51257">
    <property type="entry name" value="PROKAR_LIPOPROTEIN"/>
    <property type="match status" value="1"/>
</dbReference>
<dbReference type="Proteomes" id="UP000642920">
    <property type="component" value="Unassembled WGS sequence"/>
</dbReference>
<evidence type="ECO:0000313" key="3">
    <source>
        <dbReference type="Proteomes" id="UP000642920"/>
    </source>
</evidence>
<evidence type="ECO:0000313" key="2">
    <source>
        <dbReference type="EMBL" id="MBL0766673.1"/>
    </source>
</evidence>
<keyword evidence="2" id="KW-0378">Hydrolase</keyword>
<sequence length="720" mass="80397">MKKNYLIILVLSVFVFASCSETESEPSVININNDVRDSANIATQIQTLNDAGAFYNVSMKILNGTTPIDGAQVKLTSSVNGETIEMTENADASGNVVFDGITVGGNFIEVSAEGYYSALGIIDFKFERGYNYEIIDGVVTPITKSETAIIPLYRNGEGENTAKIKGQIKIETDVTNKVSEVLKNKLIRADFSGNIINVSEGLTFKEYSLNVEGGLGEDLTDDNGQYEIIVPTSQNGTQINLIIPQLQVKQKLAYLNEFDEPVLDSVLTTFGTNETSSSIPFVSGIKTIIPEPAEPGAGLQVTNIKKHPRRLFESGSPYYSPSSNQLFPGGSIQDMNKMKFKFQSGNGYKSVPEVVIEDATGANALVNAEGEYAIKSITLDSTGFYPSNTNINYDILAYYQSSWGTRSYYIYEGSVITNNSGEITQEALDESLEFAFVERDWFGERYRHLSNGEVDSIKINFDSYYYNSSRAYGTVDYDIKVRMLEILNPGDNYIDPSISFVGGDPITPATFEIIEFPTPWTFQLDNSNNTSPYVANPSINIEFLIDGTYDISNRIRTDETTYDFVSQVIKSKDGNIVFKENLDYFTYEYSIEQPEFYIIEPIHYKADVQFNIDENTGEINYHFDYNRGNGYKERFEVAVEPTFDEISGEGASFQVIGGSKYGDEYQWSGDLYIKNRGSGYVRNVNRINSRSFSISNDLSNTYLYNGDEVIVNIDYGTGRR</sequence>
<name>A0A937AI87_9BACT</name>
<comment type="caution">
    <text evidence="2">The sequence shown here is derived from an EMBL/GenBank/DDBJ whole genome shotgun (WGS) entry which is preliminary data.</text>
</comment>